<sequence>MGRLKASSPMSFPEWTCGAYLLEATPNRLPCTSQRLLAGPTCWIQGCRESVLAQQKQGLHPLNPPASPGKHKVAFGPRLAPYPPPGDSPRSLATNRL</sequence>
<dbReference type="Proteomes" id="UP001303046">
    <property type="component" value="Unassembled WGS sequence"/>
</dbReference>
<evidence type="ECO:0000313" key="3">
    <source>
        <dbReference type="Proteomes" id="UP001303046"/>
    </source>
</evidence>
<name>A0ABR1BTC1_NECAM</name>
<comment type="caution">
    <text evidence="2">The sequence shown here is derived from an EMBL/GenBank/DDBJ whole genome shotgun (WGS) entry which is preliminary data.</text>
</comment>
<feature type="region of interest" description="Disordered" evidence="1">
    <location>
        <begin position="58"/>
        <end position="97"/>
    </location>
</feature>
<keyword evidence="3" id="KW-1185">Reference proteome</keyword>
<protein>
    <submittedName>
        <fullName evidence="2">Uncharacterized protein</fullName>
    </submittedName>
</protein>
<evidence type="ECO:0000256" key="1">
    <source>
        <dbReference type="SAM" id="MobiDB-lite"/>
    </source>
</evidence>
<dbReference type="EMBL" id="JAVFWL010000001">
    <property type="protein sequence ID" value="KAK6728343.1"/>
    <property type="molecule type" value="Genomic_DNA"/>
</dbReference>
<organism evidence="2 3">
    <name type="scientific">Necator americanus</name>
    <name type="common">Human hookworm</name>
    <dbReference type="NCBI Taxonomy" id="51031"/>
    <lineage>
        <taxon>Eukaryota</taxon>
        <taxon>Metazoa</taxon>
        <taxon>Ecdysozoa</taxon>
        <taxon>Nematoda</taxon>
        <taxon>Chromadorea</taxon>
        <taxon>Rhabditida</taxon>
        <taxon>Rhabditina</taxon>
        <taxon>Rhabditomorpha</taxon>
        <taxon>Strongyloidea</taxon>
        <taxon>Ancylostomatidae</taxon>
        <taxon>Bunostominae</taxon>
        <taxon>Necator</taxon>
    </lineage>
</organism>
<reference evidence="2 3" key="1">
    <citation type="submission" date="2023-08" db="EMBL/GenBank/DDBJ databases">
        <title>A Necator americanus chromosomal reference genome.</title>
        <authorList>
            <person name="Ilik V."/>
            <person name="Petrzelkova K.J."/>
            <person name="Pardy F."/>
            <person name="Fuh T."/>
            <person name="Niatou-Singa F.S."/>
            <person name="Gouil Q."/>
            <person name="Baker L."/>
            <person name="Ritchie M.E."/>
            <person name="Jex A.R."/>
            <person name="Gazzola D."/>
            <person name="Li H."/>
            <person name="Toshio Fujiwara R."/>
            <person name="Zhan B."/>
            <person name="Aroian R.V."/>
            <person name="Pafco B."/>
            <person name="Schwarz E.M."/>
        </authorList>
    </citation>
    <scope>NUCLEOTIDE SEQUENCE [LARGE SCALE GENOMIC DNA]</scope>
    <source>
        <strain evidence="2 3">Aroian</strain>
        <tissue evidence="2">Whole animal</tissue>
    </source>
</reference>
<proteinExistence type="predicted"/>
<evidence type="ECO:0000313" key="2">
    <source>
        <dbReference type="EMBL" id="KAK6728343.1"/>
    </source>
</evidence>
<accession>A0ABR1BTC1</accession>
<gene>
    <name evidence="2" type="primary">Necator_chrI.g1903</name>
    <name evidence="2" type="ORF">RB195_005777</name>
</gene>